<sequence>MKRLSITVRLTLLFIFLLSVAGAGIVWTLYNGLASELKWRDDTTLINRTAQIKQLLIDGVNPDTLPVYFNRMMDVSQDILIIHGDGINKIVNRTNVSDDMLNNIPASETISAAGIYRSIINDTD</sequence>
<evidence type="ECO:0000313" key="1">
    <source>
        <dbReference type="EMBL" id="BBU83051.1"/>
    </source>
</evidence>
<dbReference type="Proteomes" id="UP000467488">
    <property type="component" value="Chromosome"/>
</dbReference>
<organism evidence="1 2">
    <name type="scientific">Escherichia coli</name>
    <dbReference type="NCBI Taxonomy" id="562"/>
    <lineage>
        <taxon>Bacteria</taxon>
        <taxon>Pseudomonadati</taxon>
        <taxon>Pseudomonadota</taxon>
        <taxon>Gammaproteobacteria</taxon>
        <taxon>Enterobacterales</taxon>
        <taxon>Enterobacteriaceae</taxon>
        <taxon>Escherichia</taxon>
    </lineage>
</organism>
<name>A0A8S0FSC3_ECOLX</name>
<protein>
    <recommendedName>
        <fullName evidence="3">Two-component sensor histidine kinase</fullName>
    </recommendedName>
</protein>
<dbReference type="EMBL" id="AP022360">
    <property type="protein sequence ID" value="BBU83051.1"/>
    <property type="molecule type" value="Genomic_DNA"/>
</dbReference>
<accession>A0A8S0FSC3</accession>
<evidence type="ECO:0008006" key="3">
    <source>
        <dbReference type="Google" id="ProtNLM"/>
    </source>
</evidence>
<evidence type="ECO:0000313" key="2">
    <source>
        <dbReference type="Proteomes" id="UP000467488"/>
    </source>
</evidence>
<proteinExistence type="predicted"/>
<dbReference type="AlphaFoldDB" id="A0A8S0FSC3"/>
<reference evidence="1 2" key="1">
    <citation type="submission" date="2020-01" db="EMBL/GenBank/DDBJ databases">
        <title>Dynamics of blaIMP-6 dissemination in carbapenem resistant Enterobacteriacea isolated from regional surveillance in Osaka, Japan.</title>
        <authorList>
            <person name="Abe R."/>
            <person name="Akeda Y."/>
            <person name="Sugawara Y."/>
            <person name="Yamamoto N."/>
            <person name="Tomono K."/>
            <person name="Takeuchi D."/>
            <person name="Kawahara R."/>
            <person name="Hamada S."/>
        </authorList>
    </citation>
    <scope>NUCLEOTIDE SEQUENCE [LARGE SCALE GENOMIC DNA]</scope>
    <source>
        <strain evidence="1 2">E300</strain>
    </source>
</reference>
<gene>
    <name evidence="1" type="ORF">EIMP300_44510</name>
</gene>